<dbReference type="GO" id="GO:0005743">
    <property type="term" value="C:mitochondrial inner membrane"/>
    <property type="evidence" value="ECO:0007669"/>
    <property type="project" value="UniProtKB-SubCell"/>
</dbReference>
<dbReference type="GO" id="GO:0016579">
    <property type="term" value="P:protein deubiquitination"/>
    <property type="evidence" value="ECO:0007669"/>
    <property type="project" value="InterPro"/>
</dbReference>
<keyword evidence="16" id="KW-0496">Mitochondrion</keyword>
<evidence type="ECO:0000256" key="11">
    <source>
        <dbReference type="ARBA" id="ARBA00022801"/>
    </source>
</evidence>
<dbReference type="Proteomes" id="UP000053477">
    <property type="component" value="Unassembled WGS sequence"/>
</dbReference>
<feature type="compositionally biased region" description="Pro residues" evidence="18">
    <location>
        <begin position="190"/>
        <end position="202"/>
    </location>
</feature>
<dbReference type="CDD" id="cd00922">
    <property type="entry name" value="Cyt_c_Oxidase_IV"/>
    <property type="match status" value="1"/>
</dbReference>
<organism evidence="21 22">
    <name type="scientific">Schizopora paradoxa</name>
    <dbReference type="NCBI Taxonomy" id="27342"/>
    <lineage>
        <taxon>Eukaryota</taxon>
        <taxon>Fungi</taxon>
        <taxon>Dikarya</taxon>
        <taxon>Basidiomycota</taxon>
        <taxon>Agaricomycotina</taxon>
        <taxon>Agaricomycetes</taxon>
        <taxon>Hymenochaetales</taxon>
        <taxon>Schizoporaceae</taxon>
        <taxon>Schizopora</taxon>
    </lineage>
</organism>
<feature type="domain" description="USP" evidence="20">
    <location>
        <begin position="497"/>
        <end position="869"/>
    </location>
</feature>
<keyword evidence="8 19" id="KW-0812">Transmembrane</keyword>
<keyword evidence="11" id="KW-0378">Hydrolase</keyword>
<dbReference type="GO" id="GO:0006123">
    <property type="term" value="P:mitochondrial electron transport, cytochrome c to oxygen"/>
    <property type="evidence" value="ECO:0007669"/>
    <property type="project" value="InterPro"/>
</dbReference>
<evidence type="ECO:0000256" key="5">
    <source>
        <dbReference type="ARBA" id="ARBA00008135"/>
    </source>
</evidence>
<comment type="similarity">
    <text evidence="5">Belongs to the cytochrome c oxidase IV family.</text>
</comment>
<feature type="region of interest" description="Disordered" evidence="18">
    <location>
        <begin position="315"/>
        <end position="418"/>
    </location>
</feature>
<evidence type="ECO:0000256" key="3">
    <source>
        <dbReference type="ARBA" id="ARBA00004304"/>
    </source>
</evidence>
<sequence>MDNPQIQYGQAGPSGYNQGYSHNNRPPPSFSASRGGGRQTHSDMNPNSLPFSGNATNTPPFYPMDGHPPPRHEFPNTVSAPNKGGQNNHRGQSRGFGRGRGRGFPDRHQPPVNVYHHPSPYMSPSAYHYAPAHHMQNFPPFPQQVPQMPYTYPNPNPPYPPSIQIQEQILKSPGFEQVNGQPLIFQNVPPISPGTSLPPPQIPHTLADSLQPTIPPPTQSPTISPQFNSSDVLTPDASPEEADGHSVIDSPKDAPPDQEWVIASFRPDDPADAFGIMISPNARPPSHIVNNALEFHIPIRSPKTKLVEICRQEVDTTDRGGSRTIQPEIQLSESSMSDASPSCIEPISSSATETESGASTAPDAFVPGSPESSNTSISVAPRKDTSVSVITGEPSTRASSPSNAQVDEATAVSAPSEGALPVPPIKKSWASLLQVTGKNGNQLPTSKVIGFSVPAAAEKSSISTTAGPNQTDLSRFLSSNFTSELMSNGRVPKIRPRGLVNTGNMCFANAVLQVLVYCSPFYRFFAELGKYIEAKKSKQVNSTPLVDATIDFLEEFGPRERDSFSDGYGSDEFDGIDSFIPSGIYDAMKGHKRFENMGGGQQEDAEEFFGFFMDTLEEELLSLLDSDQTKKTAPSSAEPSLTNDDGWVEVGKKNKQVVTRTAKSVNSPITRIFGGKFKSILKVPGQRDSAVLEDWSTVRLDIQREQVNSIEDALRNLSHPQHVQVSSVTKGGATVDATQTVLIESLPPILVLNLKRFHYDTSANGVVKIGKQVTFGPELEIPSEALSSGHRGAQLTRYKLFAVVYHHGQSASGGHYTLDVLHPNLGGDSKGREGWIRIDDELVSDLRVQDVFGTHLDGRCAYLLFYRRLSATPRIAVRLARSAPIRASTLRSMATATMHPAADVSHAGASSSSRIAPIPLSNIEAQWEKMNSEEQISVHQQLEALQKKDWKELSIDEKKAAYYVAFGPHGPRTPTSPPGQAFKIIAGVSVMIGVGALLFVGARAMAPPPPKTMTKEWQEASNQKAIEQKMNPITGIASEGYSGKGFVTANK</sequence>
<dbReference type="InterPro" id="IPR050164">
    <property type="entry name" value="Peptidase_C19"/>
</dbReference>
<dbReference type="PANTHER" id="PTHR24006">
    <property type="entry name" value="UBIQUITIN CARBOXYL-TERMINAL HYDROLASE"/>
    <property type="match status" value="1"/>
</dbReference>
<dbReference type="SUPFAM" id="SSF81406">
    <property type="entry name" value="Mitochondrial cytochrome c oxidase subunit IV"/>
    <property type="match status" value="1"/>
</dbReference>
<dbReference type="GO" id="GO:0045277">
    <property type="term" value="C:respiratory chain complex IV"/>
    <property type="evidence" value="ECO:0007669"/>
    <property type="project" value="InterPro"/>
</dbReference>
<feature type="transmembrane region" description="Helical" evidence="19">
    <location>
        <begin position="984"/>
        <end position="1006"/>
    </location>
</feature>
<keyword evidence="12" id="KW-0788">Thiol protease</keyword>
<dbReference type="STRING" id="27342.A0A0H2RRG4"/>
<dbReference type="SUPFAM" id="SSF54001">
    <property type="entry name" value="Cysteine proteinases"/>
    <property type="match status" value="1"/>
</dbReference>
<feature type="compositionally biased region" description="Polar residues" evidence="18">
    <location>
        <begin position="386"/>
        <end position="405"/>
    </location>
</feature>
<evidence type="ECO:0000313" key="22">
    <source>
        <dbReference type="Proteomes" id="UP000053477"/>
    </source>
</evidence>
<dbReference type="FunFam" id="1.10.442.10:FF:000002">
    <property type="entry name" value="Cytochrome c oxidase subunit V"/>
    <property type="match status" value="1"/>
</dbReference>
<dbReference type="Gene3D" id="3.90.70.10">
    <property type="entry name" value="Cysteine proteinases"/>
    <property type="match status" value="1"/>
</dbReference>
<dbReference type="Gene3D" id="1.10.442.10">
    <property type="entry name" value="Cytochrome c oxidase subunit IV"/>
    <property type="match status" value="1"/>
</dbReference>
<evidence type="ECO:0000256" key="17">
    <source>
        <dbReference type="ARBA" id="ARBA00023136"/>
    </source>
</evidence>
<dbReference type="InterPro" id="IPR004203">
    <property type="entry name" value="Cyt_c_oxidase_su4_fam"/>
</dbReference>
<keyword evidence="7" id="KW-0645">Protease</keyword>
<dbReference type="EC" id="3.4.19.12" evidence="6"/>
<proteinExistence type="inferred from homology"/>
<keyword evidence="10" id="KW-0999">Mitochondrion inner membrane</keyword>
<evidence type="ECO:0000256" key="2">
    <source>
        <dbReference type="ARBA" id="ARBA00004273"/>
    </source>
</evidence>
<feature type="compositionally biased region" description="Basic and acidic residues" evidence="18">
    <location>
        <begin position="242"/>
        <end position="255"/>
    </location>
</feature>
<feature type="region of interest" description="Disordered" evidence="18">
    <location>
        <begin position="1"/>
        <end position="108"/>
    </location>
</feature>
<feature type="compositionally biased region" description="Polar residues" evidence="18">
    <location>
        <begin position="76"/>
        <end position="89"/>
    </location>
</feature>
<name>A0A0H2RRG4_9AGAM</name>
<keyword evidence="15" id="KW-0560">Oxidoreductase</keyword>
<dbReference type="EMBL" id="KQ085947">
    <property type="protein sequence ID" value="KLO14197.1"/>
    <property type="molecule type" value="Genomic_DNA"/>
</dbReference>
<dbReference type="InParanoid" id="A0A0H2RRG4"/>
<evidence type="ECO:0000256" key="14">
    <source>
        <dbReference type="ARBA" id="ARBA00022989"/>
    </source>
</evidence>
<feature type="compositionally biased region" description="Polar residues" evidence="18">
    <location>
        <begin position="323"/>
        <end position="340"/>
    </location>
</feature>
<dbReference type="InterPro" id="IPR036639">
    <property type="entry name" value="Cyt_c_oxidase_su4_sf"/>
</dbReference>
<dbReference type="Pfam" id="PF00443">
    <property type="entry name" value="UCH"/>
    <property type="match status" value="1"/>
</dbReference>
<accession>A0A0H2RRG4</accession>
<keyword evidence="22" id="KW-1185">Reference proteome</keyword>
<dbReference type="PROSITE" id="PS00972">
    <property type="entry name" value="USP_1"/>
    <property type="match status" value="1"/>
</dbReference>
<gene>
    <name evidence="21" type="ORF">SCHPADRAFT_851444</name>
</gene>
<comment type="pathway">
    <text evidence="4">Energy metabolism; oxidative phosphorylation.</text>
</comment>
<evidence type="ECO:0000256" key="9">
    <source>
        <dbReference type="ARBA" id="ARBA00022786"/>
    </source>
</evidence>
<feature type="region of interest" description="Disordered" evidence="18">
    <location>
        <begin position="187"/>
        <end position="255"/>
    </location>
</feature>
<dbReference type="PANTHER" id="PTHR24006:SF687">
    <property type="entry name" value="UBIQUITIN CARBOXYL-TERMINAL HYDROLASE 10"/>
    <property type="match status" value="1"/>
</dbReference>
<dbReference type="OrthoDB" id="429671at2759"/>
<dbReference type="GO" id="GO:0005829">
    <property type="term" value="C:cytosol"/>
    <property type="evidence" value="ECO:0007669"/>
    <property type="project" value="TreeGrafter"/>
</dbReference>
<dbReference type="InterPro" id="IPR038765">
    <property type="entry name" value="Papain-like_cys_pep_sf"/>
</dbReference>
<evidence type="ECO:0000256" key="1">
    <source>
        <dbReference type="ARBA" id="ARBA00000707"/>
    </source>
</evidence>
<feature type="compositionally biased region" description="Polar residues" evidence="18">
    <location>
        <begin position="42"/>
        <end position="59"/>
    </location>
</feature>
<evidence type="ECO:0000259" key="20">
    <source>
        <dbReference type="PROSITE" id="PS50235"/>
    </source>
</evidence>
<dbReference type="GO" id="GO:0005634">
    <property type="term" value="C:nucleus"/>
    <property type="evidence" value="ECO:0007669"/>
    <property type="project" value="TreeGrafter"/>
</dbReference>
<feature type="compositionally biased region" description="Low complexity" evidence="18">
    <location>
        <begin position="348"/>
        <end position="361"/>
    </location>
</feature>
<keyword evidence="14 19" id="KW-1133">Transmembrane helix</keyword>
<keyword evidence="9" id="KW-0833">Ubl conjugation pathway</keyword>
<evidence type="ECO:0000256" key="15">
    <source>
        <dbReference type="ARBA" id="ARBA00023002"/>
    </source>
</evidence>
<evidence type="ECO:0000256" key="8">
    <source>
        <dbReference type="ARBA" id="ARBA00022692"/>
    </source>
</evidence>
<dbReference type="Pfam" id="PF02936">
    <property type="entry name" value="COX4"/>
    <property type="match status" value="1"/>
</dbReference>
<dbReference type="CDD" id="cd02257">
    <property type="entry name" value="Peptidase_C19"/>
    <property type="match status" value="1"/>
</dbReference>
<evidence type="ECO:0000256" key="16">
    <source>
        <dbReference type="ARBA" id="ARBA00023128"/>
    </source>
</evidence>
<dbReference type="GO" id="GO:0016491">
    <property type="term" value="F:oxidoreductase activity"/>
    <property type="evidence" value="ECO:0007669"/>
    <property type="project" value="UniProtKB-KW"/>
</dbReference>
<evidence type="ECO:0000256" key="7">
    <source>
        <dbReference type="ARBA" id="ARBA00022670"/>
    </source>
</evidence>
<feature type="compositionally biased region" description="Polar residues" evidence="18">
    <location>
        <begin position="15"/>
        <end position="24"/>
    </location>
</feature>
<evidence type="ECO:0000256" key="19">
    <source>
        <dbReference type="SAM" id="Phobius"/>
    </source>
</evidence>
<evidence type="ECO:0000256" key="6">
    <source>
        <dbReference type="ARBA" id="ARBA00012759"/>
    </source>
</evidence>
<dbReference type="InterPro" id="IPR018200">
    <property type="entry name" value="USP_CS"/>
</dbReference>
<evidence type="ECO:0000256" key="10">
    <source>
        <dbReference type="ARBA" id="ARBA00022792"/>
    </source>
</evidence>
<comment type="subcellular location">
    <subcellularLocation>
        <location evidence="2">Mitochondrion inner membrane</location>
    </subcellularLocation>
    <subcellularLocation>
        <location evidence="3">Mitochondrion membrane</location>
        <topology evidence="3">Single-pass membrane protein</topology>
    </subcellularLocation>
</comment>
<evidence type="ECO:0000256" key="4">
    <source>
        <dbReference type="ARBA" id="ARBA00004673"/>
    </source>
</evidence>
<feature type="compositionally biased region" description="Polar residues" evidence="18">
    <location>
        <begin position="631"/>
        <end position="643"/>
    </location>
</feature>
<dbReference type="GO" id="GO:0004843">
    <property type="term" value="F:cysteine-type deubiquitinase activity"/>
    <property type="evidence" value="ECO:0007669"/>
    <property type="project" value="UniProtKB-EC"/>
</dbReference>
<comment type="catalytic activity">
    <reaction evidence="1">
        <text>Thiol-dependent hydrolysis of ester, thioester, amide, peptide and isopeptide bonds formed by the C-terminal Gly of ubiquitin (a 76-residue protein attached to proteins as an intracellular targeting signal).</text>
        <dbReference type="EC" id="3.4.19.12"/>
    </reaction>
</comment>
<dbReference type="AlphaFoldDB" id="A0A0H2RRG4"/>
<dbReference type="PROSITE" id="PS00973">
    <property type="entry name" value="USP_2"/>
    <property type="match status" value="1"/>
</dbReference>
<evidence type="ECO:0000313" key="21">
    <source>
        <dbReference type="EMBL" id="KLO14197.1"/>
    </source>
</evidence>
<evidence type="ECO:0000256" key="18">
    <source>
        <dbReference type="SAM" id="MobiDB-lite"/>
    </source>
</evidence>
<dbReference type="InterPro" id="IPR028889">
    <property type="entry name" value="USP"/>
</dbReference>
<reference evidence="21 22" key="1">
    <citation type="submission" date="2015-04" db="EMBL/GenBank/DDBJ databases">
        <title>Complete genome sequence of Schizopora paradoxa KUC8140, a cosmopolitan wood degrader in East Asia.</title>
        <authorList>
            <consortium name="DOE Joint Genome Institute"/>
            <person name="Min B."/>
            <person name="Park H."/>
            <person name="Jang Y."/>
            <person name="Kim J.-J."/>
            <person name="Kim K.H."/>
            <person name="Pangilinan J."/>
            <person name="Lipzen A."/>
            <person name="Riley R."/>
            <person name="Grigoriev I.V."/>
            <person name="Spatafora J.W."/>
            <person name="Choi I.-G."/>
        </authorList>
    </citation>
    <scope>NUCLEOTIDE SEQUENCE [LARGE SCALE GENOMIC DNA]</scope>
    <source>
        <strain evidence="21 22">KUC8140</strain>
    </source>
</reference>
<dbReference type="GO" id="GO:0006508">
    <property type="term" value="P:proteolysis"/>
    <property type="evidence" value="ECO:0007669"/>
    <property type="project" value="UniProtKB-KW"/>
</dbReference>
<dbReference type="PROSITE" id="PS50235">
    <property type="entry name" value="USP_3"/>
    <property type="match status" value="1"/>
</dbReference>
<evidence type="ECO:0000256" key="13">
    <source>
        <dbReference type="ARBA" id="ARBA00022946"/>
    </source>
</evidence>
<evidence type="ECO:0000256" key="12">
    <source>
        <dbReference type="ARBA" id="ARBA00022807"/>
    </source>
</evidence>
<protein>
    <recommendedName>
        <fullName evidence="6">ubiquitinyl hydrolase 1</fullName>
        <ecNumber evidence="6">3.4.19.12</ecNumber>
    </recommendedName>
</protein>
<keyword evidence="17 19" id="KW-0472">Membrane</keyword>
<dbReference type="InterPro" id="IPR001394">
    <property type="entry name" value="Peptidase_C19_UCH"/>
</dbReference>
<keyword evidence="13" id="KW-0809">Transit peptide</keyword>
<feature type="region of interest" description="Disordered" evidence="18">
    <location>
        <begin position="627"/>
        <end position="646"/>
    </location>
</feature>